<keyword evidence="4 7" id="KW-1133">Transmembrane helix</keyword>
<dbReference type="Proteomes" id="UP000005522">
    <property type="component" value="Chromosome"/>
</dbReference>
<proteinExistence type="predicted"/>
<reference evidence="9 10" key="1">
    <citation type="journal article" date="2009" name="J. Bacteriol.">
        <title>Draft genome sequence of the extremely acidophilic bacterium Acidithiobacillus caldus ATCC 51756 reveals metabolic versatility in the genus Acidithiobacillus.</title>
        <authorList>
            <person name="Valdes J."/>
            <person name="Quatrini R."/>
            <person name="Hallberg K."/>
            <person name="Dopson M."/>
            <person name="Valenzuela P.D."/>
            <person name="Holmes D.S."/>
        </authorList>
    </citation>
    <scope>NUCLEOTIDE SEQUENCE [LARGE SCALE GENOMIC DNA]</scope>
    <source>
        <strain evidence="10">ATCC 51756 / DSM 8584 / KU</strain>
    </source>
</reference>
<organism evidence="9 10">
    <name type="scientific">Acidithiobacillus caldus (strain ATCC 51756 / DSM 8584 / KU)</name>
    <dbReference type="NCBI Taxonomy" id="637389"/>
    <lineage>
        <taxon>Bacteria</taxon>
        <taxon>Pseudomonadati</taxon>
        <taxon>Pseudomonadota</taxon>
        <taxon>Acidithiobacillia</taxon>
        <taxon>Acidithiobacillales</taxon>
        <taxon>Acidithiobacillaceae</taxon>
        <taxon>Acidithiobacillus</taxon>
    </lineage>
</organism>
<gene>
    <name evidence="9" type="ORF">Acaty_c2698</name>
</gene>
<evidence type="ECO:0000256" key="3">
    <source>
        <dbReference type="ARBA" id="ARBA00022692"/>
    </source>
</evidence>
<dbReference type="GO" id="GO:0022857">
    <property type="term" value="F:transmembrane transporter activity"/>
    <property type="evidence" value="ECO:0007669"/>
    <property type="project" value="InterPro"/>
</dbReference>
<evidence type="ECO:0000256" key="4">
    <source>
        <dbReference type="ARBA" id="ARBA00022989"/>
    </source>
</evidence>
<dbReference type="KEGG" id="acz:Acaty_c2698"/>
<dbReference type="GO" id="GO:0016020">
    <property type="term" value="C:membrane"/>
    <property type="evidence" value="ECO:0007669"/>
    <property type="project" value="UniProtKB-SubCell"/>
</dbReference>
<keyword evidence="3 7" id="KW-0812">Transmembrane</keyword>
<keyword evidence="5 7" id="KW-0472">Membrane</keyword>
<keyword evidence="2" id="KW-0813">Transport</keyword>
<comment type="subcellular location">
    <subcellularLocation>
        <location evidence="1">Membrane</location>
        <topology evidence="1">Multi-pass membrane protein</topology>
    </subcellularLocation>
</comment>
<feature type="transmembrane region" description="Helical" evidence="7">
    <location>
        <begin position="377"/>
        <end position="399"/>
    </location>
</feature>
<evidence type="ECO:0000256" key="5">
    <source>
        <dbReference type="ARBA" id="ARBA00023136"/>
    </source>
</evidence>
<sequence length="530" mass="57742">MAKIDPPSVADEARVRPLSQSWPLFVGVGLGLALGSFEGAGVQAIFPYVAGGLATSSDHALWTLTYFIVNWSLGITLMPWTTARFGMRRVFLTATGVAAAGSVISGMTHNLWIMLLSRTLEGLAAGLLVPLSQSLFLRHSPKSKHALVTVFWSNAMLVPFFFGPAIGGWLATGPGFRWIFWLSLPLWLLAAVLGGRAIPAGGGDPSLPAFDLAGFVLLYAGLMGLQITLDNGEQYGWWHSPLILSSSVFALIAFVLFAWRESEARYPLLRFHYLRQRNYWLGLSLLCLGWAMFMGWAAALPLWVEQNLGYNGYWGSIVLVPIAIGAIPVSMVMDRLRSLVGLRRLATLCFLLFAASYGNFTLSPISSLGDTVLPMLFMGLAVGSLFVPLTLILLSEVPAAEIPRAATTSNFIRVFSANIGVSLISVYWTRGSALVATQMRDKIDPYTHSTWPLWQLQHLLEVEAATLSMNNLLRLCMWIALLAALAAYLLIIPPRSIARPDGPHNYVEEEELETAETPAAGELPASTTTS</sequence>
<dbReference type="Pfam" id="PF07690">
    <property type="entry name" value="MFS_1"/>
    <property type="match status" value="1"/>
</dbReference>
<dbReference type="PROSITE" id="PS50850">
    <property type="entry name" value="MFS"/>
    <property type="match status" value="1"/>
</dbReference>
<evidence type="ECO:0000256" key="1">
    <source>
        <dbReference type="ARBA" id="ARBA00004141"/>
    </source>
</evidence>
<dbReference type="Gene3D" id="1.20.1720.10">
    <property type="entry name" value="Multidrug resistance protein D"/>
    <property type="match status" value="2"/>
</dbReference>
<feature type="transmembrane region" description="Helical" evidence="7">
    <location>
        <begin position="279"/>
        <end position="300"/>
    </location>
</feature>
<feature type="transmembrane region" description="Helical" evidence="7">
    <location>
        <begin position="24"/>
        <end position="48"/>
    </location>
</feature>
<feature type="transmembrane region" description="Helical" evidence="7">
    <location>
        <begin position="178"/>
        <end position="198"/>
    </location>
</feature>
<evidence type="ECO:0000259" key="8">
    <source>
        <dbReference type="PROSITE" id="PS50850"/>
    </source>
</evidence>
<dbReference type="HOGENOM" id="CLU_000960_28_0_6"/>
<name>A0A060A2T9_ACICK</name>
<dbReference type="eggNOG" id="COG2814">
    <property type="taxonomic scope" value="Bacteria"/>
</dbReference>
<feature type="transmembrane region" description="Helical" evidence="7">
    <location>
        <begin position="149"/>
        <end position="172"/>
    </location>
</feature>
<dbReference type="PANTHER" id="PTHR42718">
    <property type="entry name" value="MAJOR FACILITATOR SUPERFAMILY MULTIDRUG TRANSPORTER MFSC"/>
    <property type="match status" value="1"/>
</dbReference>
<protein>
    <submittedName>
        <fullName evidence="9">Multidrug resistance protein B</fullName>
    </submittedName>
</protein>
<feature type="compositionally biased region" description="Low complexity" evidence="6">
    <location>
        <begin position="515"/>
        <end position="530"/>
    </location>
</feature>
<feature type="domain" description="Major facilitator superfamily (MFS) profile" evidence="8">
    <location>
        <begin position="24"/>
        <end position="495"/>
    </location>
</feature>
<dbReference type="RefSeq" id="WP_004869506.1">
    <property type="nucleotide sequence ID" value="NZ_CP005986.1"/>
</dbReference>
<evidence type="ECO:0000256" key="6">
    <source>
        <dbReference type="SAM" id="MobiDB-lite"/>
    </source>
</evidence>
<evidence type="ECO:0000313" key="9">
    <source>
        <dbReference type="EMBL" id="AIA56536.1"/>
    </source>
</evidence>
<dbReference type="AlphaFoldDB" id="A0A060A2T9"/>
<evidence type="ECO:0000313" key="10">
    <source>
        <dbReference type="Proteomes" id="UP000005522"/>
    </source>
</evidence>
<dbReference type="SUPFAM" id="SSF103473">
    <property type="entry name" value="MFS general substrate transporter"/>
    <property type="match status" value="1"/>
</dbReference>
<feature type="transmembrane region" description="Helical" evidence="7">
    <location>
        <begin position="60"/>
        <end position="78"/>
    </location>
</feature>
<feature type="region of interest" description="Disordered" evidence="6">
    <location>
        <begin position="502"/>
        <end position="530"/>
    </location>
</feature>
<accession>A0A060A2T9</accession>
<dbReference type="InterPro" id="IPR011701">
    <property type="entry name" value="MFS"/>
</dbReference>
<feature type="transmembrane region" description="Helical" evidence="7">
    <location>
        <begin position="312"/>
        <end position="333"/>
    </location>
</feature>
<dbReference type="InterPro" id="IPR036259">
    <property type="entry name" value="MFS_trans_sf"/>
</dbReference>
<feature type="transmembrane region" description="Helical" evidence="7">
    <location>
        <begin position="472"/>
        <end position="491"/>
    </location>
</feature>
<evidence type="ECO:0000256" key="7">
    <source>
        <dbReference type="SAM" id="Phobius"/>
    </source>
</evidence>
<dbReference type="EMBL" id="CP005986">
    <property type="protein sequence ID" value="AIA56536.1"/>
    <property type="molecule type" value="Genomic_DNA"/>
</dbReference>
<feature type="transmembrane region" description="Helical" evidence="7">
    <location>
        <begin position="235"/>
        <end position="259"/>
    </location>
</feature>
<dbReference type="PANTHER" id="PTHR42718:SF9">
    <property type="entry name" value="MAJOR FACILITATOR SUPERFAMILY MULTIDRUG TRANSPORTER MFSC"/>
    <property type="match status" value="1"/>
</dbReference>
<dbReference type="InterPro" id="IPR020846">
    <property type="entry name" value="MFS_dom"/>
</dbReference>
<evidence type="ECO:0000256" key="2">
    <source>
        <dbReference type="ARBA" id="ARBA00022448"/>
    </source>
</evidence>
<feature type="transmembrane region" description="Helical" evidence="7">
    <location>
        <begin position="90"/>
        <end position="113"/>
    </location>
</feature>
<feature type="transmembrane region" description="Helical" evidence="7">
    <location>
        <begin position="411"/>
        <end position="429"/>
    </location>
</feature>
<feature type="transmembrane region" description="Helical" evidence="7">
    <location>
        <begin position="345"/>
        <end position="365"/>
    </location>
</feature>